<dbReference type="AlphaFoldDB" id="A0A843R0D5"/>
<sequence>MTAMTSVISKITAKNQVTVPKQVRQALGLKEHDQLRWIAKDDGSIEVKKANNNDFWGVVMEQQRRYGSIDTPEPAWGPDVGGEVIE</sequence>
<dbReference type="NCBIfam" id="TIGR01439">
    <property type="entry name" value="lp_hng_hel_AbrB"/>
    <property type="match status" value="1"/>
</dbReference>
<dbReference type="Pfam" id="PF04014">
    <property type="entry name" value="MazE_antitoxin"/>
    <property type="match status" value="1"/>
</dbReference>
<organism evidence="3 4">
    <name type="scientific">Limosilactobacillus fermentum</name>
    <name type="common">Lactobacillus fermentum</name>
    <dbReference type="NCBI Taxonomy" id="1613"/>
    <lineage>
        <taxon>Bacteria</taxon>
        <taxon>Bacillati</taxon>
        <taxon>Bacillota</taxon>
        <taxon>Bacilli</taxon>
        <taxon>Lactobacillales</taxon>
        <taxon>Lactobacillaceae</taxon>
        <taxon>Limosilactobacillus</taxon>
    </lineage>
</organism>
<evidence type="ECO:0000259" key="2">
    <source>
        <dbReference type="PROSITE" id="PS51740"/>
    </source>
</evidence>
<feature type="domain" description="SpoVT-AbrB" evidence="2">
    <location>
        <begin position="6"/>
        <end position="52"/>
    </location>
</feature>
<name>A0A843R0D5_LIMFE</name>
<dbReference type="PROSITE" id="PS51740">
    <property type="entry name" value="SPOVT_ABRB"/>
    <property type="match status" value="1"/>
</dbReference>
<dbReference type="InterPro" id="IPR037914">
    <property type="entry name" value="SpoVT-AbrB_sf"/>
</dbReference>
<evidence type="ECO:0000313" key="4">
    <source>
        <dbReference type="Proteomes" id="UP000466799"/>
    </source>
</evidence>
<dbReference type="Gene3D" id="2.10.260.10">
    <property type="match status" value="1"/>
</dbReference>
<dbReference type="GO" id="GO:0003677">
    <property type="term" value="F:DNA binding"/>
    <property type="evidence" value="ECO:0007669"/>
    <property type="project" value="UniProtKB-UniRule"/>
</dbReference>
<dbReference type="SMART" id="SM00966">
    <property type="entry name" value="SpoVT_AbrB"/>
    <property type="match status" value="1"/>
</dbReference>
<proteinExistence type="predicted"/>
<evidence type="ECO:0000256" key="1">
    <source>
        <dbReference type="PROSITE-ProRule" id="PRU01076"/>
    </source>
</evidence>
<gene>
    <name evidence="3" type="ORF">GC247_06170</name>
</gene>
<dbReference type="InterPro" id="IPR007159">
    <property type="entry name" value="SpoVT-AbrB_dom"/>
</dbReference>
<comment type="caution">
    <text evidence="3">The sequence shown here is derived from an EMBL/GenBank/DDBJ whole genome shotgun (WGS) entry which is preliminary data.</text>
</comment>
<reference evidence="3 4" key="1">
    <citation type="submission" date="2019-10" db="EMBL/GenBank/DDBJ databases">
        <title>Genome Sequencing and assembly of Lactobacillus fermentum I2, a lactic acid bacteria.</title>
        <authorList>
            <person name="Lopes L.S."/>
            <person name="Persinoti G.F."/>
            <person name="Riano-Pachon D.M."/>
            <person name="Labate C.A."/>
        </authorList>
    </citation>
    <scope>NUCLEOTIDE SEQUENCE [LARGE SCALE GENOMIC DNA]</scope>
    <source>
        <strain evidence="3 4">I2</strain>
    </source>
</reference>
<accession>A0A843R0D5</accession>
<evidence type="ECO:0000313" key="3">
    <source>
        <dbReference type="EMBL" id="MPQ35474.1"/>
    </source>
</evidence>
<dbReference type="Proteomes" id="UP000466799">
    <property type="component" value="Unassembled WGS sequence"/>
</dbReference>
<keyword evidence="1 3" id="KW-0238">DNA-binding</keyword>
<protein>
    <submittedName>
        <fullName evidence="3">AbrB/MazE/SpoVT family DNA-binding domain-containing protein</fullName>
    </submittedName>
</protein>
<dbReference type="EMBL" id="WHJL01000052">
    <property type="protein sequence ID" value="MPQ35474.1"/>
    <property type="molecule type" value="Genomic_DNA"/>
</dbReference>
<dbReference type="SUPFAM" id="SSF89447">
    <property type="entry name" value="AbrB/MazE/MraZ-like"/>
    <property type="match status" value="1"/>
</dbReference>